<dbReference type="GO" id="GO:0005524">
    <property type="term" value="F:ATP binding"/>
    <property type="evidence" value="ECO:0007669"/>
    <property type="project" value="UniProtKB-KW"/>
</dbReference>
<evidence type="ECO:0000313" key="3">
    <source>
        <dbReference type="EMBL" id="MEA5363535.1"/>
    </source>
</evidence>
<gene>
    <name evidence="3" type="ORF">VA596_28665</name>
</gene>
<organism evidence="3 4">
    <name type="scientific">Amycolatopsis heterodermiae</name>
    <dbReference type="NCBI Taxonomy" id="3110235"/>
    <lineage>
        <taxon>Bacteria</taxon>
        <taxon>Bacillati</taxon>
        <taxon>Actinomycetota</taxon>
        <taxon>Actinomycetes</taxon>
        <taxon>Pseudonocardiales</taxon>
        <taxon>Pseudonocardiaceae</taxon>
        <taxon>Amycolatopsis</taxon>
    </lineage>
</organism>
<dbReference type="InterPro" id="IPR036890">
    <property type="entry name" value="HATPase_C_sf"/>
</dbReference>
<dbReference type="Pfam" id="PF13581">
    <property type="entry name" value="HATPase_c_2"/>
    <property type="match status" value="1"/>
</dbReference>
<keyword evidence="3" id="KW-0547">Nucleotide-binding</keyword>
<keyword evidence="4" id="KW-1185">Reference proteome</keyword>
<feature type="domain" description="Histidine kinase/HSP90-like ATPase" evidence="2">
    <location>
        <begin position="21"/>
        <end position="129"/>
    </location>
</feature>
<accession>A0ABU5RD36</accession>
<evidence type="ECO:0000313" key="4">
    <source>
        <dbReference type="Proteomes" id="UP001304298"/>
    </source>
</evidence>
<dbReference type="Proteomes" id="UP001304298">
    <property type="component" value="Unassembled WGS sequence"/>
</dbReference>
<keyword evidence="1" id="KW-0723">Serine/threonine-protein kinase</keyword>
<proteinExistence type="predicted"/>
<evidence type="ECO:0000259" key="2">
    <source>
        <dbReference type="Pfam" id="PF13581"/>
    </source>
</evidence>
<sequence>MPVNWTLADQPGWQTLDVAGADPSGLAEARMWAQAQLTALGDPHRLDALLVAGELLDNAYLHAGGPVELRLRRTAWPCEVTVAVADDGAGTPHLRVPTRDGGRGLRVVDRLCLAWGVSHHDDGKLVWARLQCATSGEPCPRAWASRN</sequence>
<dbReference type="SUPFAM" id="SSF55874">
    <property type="entry name" value="ATPase domain of HSP90 chaperone/DNA topoisomerase II/histidine kinase"/>
    <property type="match status" value="1"/>
</dbReference>
<reference evidence="3 4" key="1">
    <citation type="submission" date="2023-12" db="EMBL/GenBank/DDBJ databases">
        <title>Amycolatopsis sp. V23-08.</title>
        <authorList>
            <person name="Somphong A."/>
        </authorList>
    </citation>
    <scope>NUCLEOTIDE SEQUENCE [LARGE SCALE GENOMIC DNA]</scope>
    <source>
        <strain evidence="3 4">V23-08</strain>
    </source>
</reference>
<dbReference type="PANTHER" id="PTHR35526:SF3">
    <property type="entry name" value="ANTI-SIGMA-F FACTOR RSBW"/>
    <property type="match status" value="1"/>
</dbReference>
<dbReference type="InterPro" id="IPR050267">
    <property type="entry name" value="Anti-sigma-factor_SerPK"/>
</dbReference>
<keyword evidence="1" id="KW-0808">Transferase</keyword>
<dbReference type="InterPro" id="IPR003594">
    <property type="entry name" value="HATPase_dom"/>
</dbReference>
<dbReference type="PANTHER" id="PTHR35526">
    <property type="entry name" value="ANTI-SIGMA-F FACTOR RSBW-RELATED"/>
    <property type="match status" value="1"/>
</dbReference>
<keyword evidence="1" id="KW-0418">Kinase</keyword>
<dbReference type="EMBL" id="JAYFSI010000007">
    <property type="protein sequence ID" value="MEA5363535.1"/>
    <property type="molecule type" value="Genomic_DNA"/>
</dbReference>
<dbReference type="RefSeq" id="WP_323331285.1">
    <property type="nucleotide sequence ID" value="NZ_JAYFSI010000007.1"/>
</dbReference>
<dbReference type="Gene3D" id="3.30.565.10">
    <property type="entry name" value="Histidine kinase-like ATPase, C-terminal domain"/>
    <property type="match status" value="1"/>
</dbReference>
<comment type="caution">
    <text evidence="3">The sequence shown here is derived from an EMBL/GenBank/DDBJ whole genome shotgun (WGS) entry which is preliminary data.</text>
</comment>
<evidence type="ECO:0000256" key="1">
    <source>
        <dbReference type="ARBA" id="ARBA00022527"/>
    </source>
</evidence>
<name>A0ABU5RD36_9PSEU</name>
<keyword evidence="3" id="KW-0067">ATP-binding</keyword>
<dbReference type="CDD" id="cd16936">
    <property type="entry name" value="HATPase_RsbW-like"/>
    <property type="match status" value="1"/>
</dbReference>
<protein>
    <submittedName>
        <fullName evidence="3">ATP-binding protein</fullName>
    </submittedName>
</protein>